<sequence>MTMINTATPMTANARQALAEYQQLLTWLLGHCYGLELNDTPYHDDQAIAQQIEHGITVRETINELVEKFDLVRIERPGFSLMAQDPTLSGGDMLRARSALGLRSPVIRRLT</sequence>
<dbReference type="RefSeq" id="WP_076944342.1">
    <property type="nucleotide sequence ID" value="NZ_MOXD01000023.1"/>
</dbReference>
<dbReference type="Proteomes" id="UP000216021">
    <property type="component" value="Unassembled WGS sequence"/>
</dbReference>
<gene>
    <name evidence="1" type="ORF">BMI79_21695</name>
</gene>
<comment type="caution">
    <text evidence="1">The sequence shown here is derived from an EMBL/GenBank/DDBJ whole genome shotgun (WGS) entry which is preliminary data.</text>
</comment>
<dbReference type="InterPro" id="IPR009610">
    <property type="entry name" value="CbtA_toxin"/>
</dbReference>
<proteinExistence type="predicted"/>
<name>A0A1S8CD96_9GAMM</name>
<dbReference type="AlphaFoldDB" id="A0A1S8CD96"/>
<dbReference type="Pfam" id="PF06755">
    <property type="entry name" value="CbtA_toxin"/>
    <property type="match status" value="1"/>
</dbReference>
<evidence type="ECO:0008006" key="3">
    <source>
        <dbReference type="Google" id="ProtNLM"/>
    </source>
</evidence>
<reference evidence="1 2" key="1">
    <citation type="submission" date="2016-11" db="EMBL/GenBank/DDBJ databases">
        <title>Rahnella oryzae sp. nov., isolated from rice root.</title>
        <authorList>
            <person name="Zhang X.-X."/>
            <person name="Zhang J."/>
        </authorList>
    </citation>
    <scope>NUCLEOTIDE SEQUENCE [LARGE SCALE GENOMIC DNA]</scope>
    <source>
        <strain evidence="1 2">J11-6</strain>
    </source>
</reference>
<dbReference type="EMBL" id="MOXD01000023">
    <property type="protein sequence ID" value="OMQ18930.1"/>
    <property type="molecule type" value="Genomic_DNA"/>
</dbReference>
<keyword evidence="2" id="KW-1185">Reference proteome</keyword>
<protein>
    <recommendedName>
        <fullName evidence="3">Toxin</fullName>
    </recommendedName>
</protein>
<dbReference type="STRING" id="2034155.BMI79_21695"/>
<evidence type="ECO:0000313" key="2">
    <source>
        <dbReference type="Proteomes" id="UP000216021"/>
    </source>
</evidence>
<accession>A0A1S8CD96</accession>
<organism evidence="1 2">
    <name type="scientific">Serratia oryzae</name>
    <dbReference type="NCBI Taxonomy" id="2034155"/>
    <lineage>
        <taxon>Bacteria</taxon>
        <taxon>Pseudomonadati</taxon>
        <taxon>Pseudomonadota</taxon>
        <taxon>Gammaproteobacteria</taxon>
        <taxon>Enterobacterales</taxon>
        <taxon>Yersiniaceae</taxon>
        <taxon>Serratia</taxon>
    </lineage>
</organism>
<evidence type="ECO:0000313" key="1">
    <source>
        <dbReference type="EMBL" id="OMQ18930.1"/>
    </source>
</evidence>